<dbReference type="Gene3D" id="3.40.30.10">
    <property type="entry name" value="Glutaredoxin"/>
    <property type="match status" value="1"/>
</dbReference>
<comment type="catalytic activity">
    <reaction evidence="1">
        <text>2-hydroxychromene-2-carboxylate = (3E)-4-(2-hydroxyphenyl)-2-oxobut-3-enoate</text>
        <dbReference type="Rhea" id="RHEA:27401"/>
        <dbReference type="ChEBI" id="CHEBI:59350"/>
        <dbReference type="ChEBI" id="CHEBI:59353"/>
        <dbReference type="EC" id="5.99.1.4"/>
    </reaction>
</comment>
<dbReference type="InterPro" id="IPR014440">
    <property type="entry name" value="HCCAis_GSTk"/>
</dbReference>
<comment type="caution">
    <text evidence="3">The sequence shown here is derived from an EMBL/GenBank/DDBJ whole genome shotgun (WGS) entry which is preliminary data.</text>
</comment>
<dbReference type="InterPro" id="IPR044087">
    <property type="entry name" value="NahD-like"/>
</dbReference>
<dbReference type="InterPro" id="IPR001853">
    <property type="entry name" value="DSBA-like_thioredoxin_dom"/>
</dbReference>
<dbReference type="GO" id="GO:0016853">
    <property type="term" value="F:isomerase activity"/>
    <property type="evidence" value="ECO:0007669"/>
    <property type="project" value="UniProtKB-KW"/>
</dbReference>
<dbReference type="RefSeq" id="WP_307688094.1">
    <property type="nucleotide sequence ID" value="NZ_JAUSRO010000002.1"/>
</dbReference>
<dbReference type="EMBL" id="JAUSRO010000002">
    <property type="protein sequence ID" value="MDP9898265.1"/>
    <property type="molecule type" value="Genomic_DNA"/>
</dbReference>
<comment type="similarity">
    <text evidence="1">Belongs to the GST superfamily. NadH family.</text>
</comment>
<evidence type="ECO:0000313" key="4">
    <source>
        <dbReference type="Proteomes" id="UP001226867"/>
    </source>
</evidence>
<dbReference type="CDD" id="cd03022">
    <property type="entry name" value="DsbA_HCCA_Iso"/>
    <property type="match status" value="1"/>
</dbReference>
<dbReference type="PANTHER" id="PTHR42943">
    <property type="entry name" value="GLUTATHIONE S-TRANSFERASE KAPPA"/>
    <property type="match status" value="1"/>
</dbReference>
<sequence>MKHITFHLDFISPYAYLAFEHLPEALQGLSYSVRYQPVLLGAIVQHHGQLAPAQIPAKRAWTYRHVLWLGHAHGIPIDLPASHPYDPLPHLRLALATTHDGAINRHVAELIFRDVWRGGAEATDAARLAALSARLPQVRDGHGDAARAQLRANTEQAIAAGVFGVPAFEFDGRLFWGFDGLAMLRAALENDAWFDGPQWDEADRRPSLLRSNRPIPAS</sequence>
<evidence type="ECO:0000313" key="3">
    <source>
        <dbReference type="EMBL" id="MDP9898265.1"/>
    </source>
</evidence>
<dbReference type="InterPro" id="IPR051924">
    <property type="entry name" value="GST_Kappa/NadH"/>
</dbReference>
<dbReference type="SUPFAM" id="SSF52833">
    <property type="entry name" value="Thioredoxin-like"/>
    <property type="match status" value="1"/>
</dbReference>
<dbReference type="PANTHER" id="PTHR42943:SF2">
    <property type="entry name" value="GLUTATHIONE S-TRANSFERASE KAPPA 1"/>
    <property type="match status" value="1"/>
</dbReference>
<keyword evidence="1 3" id="KW-0413">Isomerase</keyword>
<dbReference type="Proteomes" id="UP001226867">
    <property type="component" value="Unassembled WGS sequence"/>
</dbReference>
<dbReference type="PIRSF" id="PIRSF006386">
    <property type="entry name" value="HCCAis_GSTk"/>
    <property type="match status" value="1"/>
</dbReference>
<keyword evidence="4" id="KW-1185">Reference proteome</keyword>
<evidence type="ECO:0000256" key="1">
    <source>
        <dbReference type="PIRNR" id="PIRNR006386"/>
    </source>
</evidence>
<reference evidence="3 4" key="1">
    <citation type="submission" date="2023-07" db="EMBL/GenBank/DDBJ databases">
        <title>Sorghum-associated microbial communities from plants grown in Nebraska, USA.</title>
        <authorList>
            <person name="Schachtman D."/>
        </authorList>
    </citation>
    <scope>NUCLEOTIDE SEQUENCE [LARGE SCALE GENOMIC DNA]</scope>
    <source>
        <strain evidence="3 4">DS1607</strain>
    </source>
</reference>
<name>A0ABT9S221_9BURK</name>
<evidence type="ECO:0000259" key="2">
    <source>
        <dbReference type="Pfam" id="PF01323"/>
    </source>
</evidence>
<organism evidence="3 4">
    <name type="scientific">Variovorax ginsengisoli</name>
    <dbReference type="NCBI Taxonomy" id="363844"/>
    <lineage>
        <taxon>Bacteria</taxon>
        <taxon>Pseudomonadati</taxon>
        <taxon>Pseudomonadota</taxon>
        <taxon>Betaproteobacteria</taxon>
        <taxon>Burkholderiales</taxon>
        <taxon>Comamonadaceae</taxon>
        <taxon>Variovorax</taxon>
    </lineage>
</organism>
<protein>
    <recommendedName>
        <fullName evidence="1">2-hydroxychromene-2-carboxylate isomerase</fullName>
        <ecNumber evidence="1">5.99.1.4</ecNumber>
    </recommendedName>
</protein>
<dbReference type="Pfam" id="PF01323">
    <property type="entry name" value="DSBA"/>
    <property type="match status" value="1"/>
</dbReference>
<dbReference type="EC" id="5.99.1.4" evidence="1"/>
<accession>A0ABT9S221</accession>
<feature type="domain" description="DSBA-like thioredoxin" evidence="2">
    <location>
        <begin position="4"/>
        <end position="188"/>
    </location>
</feature>
<dbReference type="InterPro" id="IPR036249">
    <property type="entry name" value="Thioredoxin-like_sf"/>
</dbReference>
<proteinExistence type="inferred from homology"/>
<gene>
    <name evidence="3" type="ORF">J2W36_000500</name>
</gene>